<protein>
    <submittedName>
        <fullName evidence="1">Uncharacterized protein</fullName>
    </submittedName>
</protein>
<keyword evidence="2" id="KW-1185">Reference proteome</keyword>
<dbReference type="AlphaFoldDB" id="A0A1V9XUC2"/>
<accession>A0A1V9XUC2</accession>
<dbReference type="EMBL" id="MNPL01003945">
    <property type="protein sequence ID" value="OQR77090.1"/>
    <property type="molecule type" value="Genomic_DNA"/>
</dbReference>
<evidence type="ECO:0000313" key="2">
    <source>
        <dbReference type="Proteomes" id="UP000192247"/>
    </source>
</evidence>
<sequence>MPLPLLVPLNVKSPQGDAVAKPLLGYEIYQTLRKQCCMAMRFPNCANQPWNPQRQRFRPHWHNCRIGAILTGGTRQPSKRPMVYFFLTALSHRIRDTAPTSWIILKVPPRYYAKIAPTEPCTWHDPGYQPTQQGICKTYI</sequence>
<dbReference type="Proteomes" id="UP000192247">
    <property type="component" value="Unassembled WGS sequence"/>
</dbReference>
<reference evidence="1 2" key="1">
    <citation type="journal article" date="2017" name="Gigascience">
        <title>Draft genome of the honey bee ectoparasitic mite, Tropilaelaps mercedesae, is shaped by the parasitic life history.</title>
        <authorList>
            <person name="Dong X."/>
            <person name="Armstrong S.D."/>
            <person name="Xia D."/>
            <person name="Makepeace B.L."/>
            <person name="Darby A.C."/>
            <person name="Kadowaki T."/>
        </authorList>
    </citation>
    <scope>NUCLEOTIDE SEQUENCE [LARGE SCALE GENOMIC DNA]</scope>
    <source>
        <strain evidence="1">Wuxi-XJTLU</strain>
    </source>
</reference>
<dbReference type="InParanoid" id="A0A1V9XUC2"/>
<name>A0A1V9XUC2_9ACAR</name>
<proteinExistence type="predicted"/>
<comment type="caution">
    <text evidence="1">The sequence shown here is derived from an EMBL/GenBank/DDBJ whole genome shotgun (WGS) entry which is preliminary data.</text>
</comment>
<organism evidence="1 2">
    <name type="scientific">Tropilaelaps mercedesae</name>
    <dbReference type="NCBI Taxonomy" id="418985"/>
    <lineage>
        <taxon>Eukaryota</taxon>
        <taxon>Metazoa</taxon>
        <taxon>Ecdysozoa</taxon>
        <taxon>Arthropoda</taxon>
        <taxon>Chelicerata</taxon>
        <taxon>Arachnida</taxon>
        <taxon>Acari</taxon>
        <taxon>Parasitiformes</taxon>
        <taxon>Mesostigmata</taxon>
        <taxon>Gamasina</taxon>
        <taxon>Dermanyssoidea</taxon>
        <taxon>Laelapidae</taxon>
        <taxon>Tropilaelaps</taxon>
    </lineage>
</organism>
<evidence type="ECO:0000313" key="1">
    <source>
        <dbReference type="EMBL" id="OQR77090.1"/>
    </source>
</evidence>
<gene>
    <name evidence="1" type="ORF">BIW11_07337</name>
</gene>